<name>A0A919T708_9ACTN</name>
<proteinExistence type="predicted"/>
<keyword evidence="2" id="KW-1185">Reference proteome</keyword>
<dbReference type="Proteomes" id="UP000677082">
    <property type="component" value="Unassembled WGS sequence"/>
</dbReference>
<accession>A0A919T708</accession>
<organism evidence="1 2">
    <name type="scientific">Paractinoplanes toevensis</name>
    <dbReference type="NCBI Taxonomy" id="571911"/>
    <lineage>
        <taxon>Bacteria</taxon>
        <taxon>Bacillati</taxon>
        <taxon>Actinomycetota</taxon>
        <taxon>Actinomycetes</taxon>
        <taxon>Micromonosporales</taxon>
        <taxon>Micromonosporaceae</taxon>
        <taxon>Paractinoplanes</taxon>
    </lineage>
</organism>
<sequence length="102" mass="11215">MIPGQNCPVWCRLDDHELDGPDFHRSARWRFGARSKPADRGEAGVWLTQKSHGPVWLAVQAAHMTTASVDLNIKDAAALWLRLGELLEQAGVDPVTGRSTTV</sequence>
<dbReference type="EMBL" id="BOQN01000006">
    <property type="protein sequence ID" value="GIM88736.1"/>
    <property type="molecule type" value="Genomic_DNA"/>
</dbReference>
<protein>
    <submittedName>
        <fullName evidence="1">Uncharacterized protein</fullName>
    </submittedName>
</protein>
<dbReference type="AlphaFoldDB" id="A0A919T708"/>
<gene>
    <name evidence="1" type="ORF">Ato02nite_005290</name>
</gene>
<comment type="caution">
    <text evidence="1">The sequence shown here is derived from an EMBL/GenBank/DDBJ whole genome shotgun (WGS) entry which is preliminary data.</text>
</comment>
<reference evidence="1 2" key="1">
    <citation type="submission" date="2021-03" db="EMBL/GenBank/DDBJ databases">
        <title>Whole genome shotgun sequence of Actinoplanes toevensis NBRC 105298.</title>
        <authorList>
            <person name="Komaki H."/>
            <person name="Tamura T."/>
        </authorList>
    </citation>
    <scope>NUCLEOTIDE SEQUENCE [LARGE SCALE GENOMIC DNA]</scope>
    <source>
        <strain evidence="1 2">NBRC 105298</strain>
    </source>
</reference>
<evidence type="ECO:0000313" key="2">
    <source>
        <dbReference type="Proteomes" id="UP000677082"/>
    </source>
</evidence>
<evidence type="ECO:0000313" key="1">
    <source>
        <dbReference type="EMBL" id="GIM88736.1"/>
    </source>
</evidence>